<reference evidence="1" key="2">
    <citation type="submission" date="2013-11" db="EMBL/GenBank/DDBJ databases">
        <title>Draft genome sequence of Bacteroides uniformis (ATCC 8492).</title>
        <authorList>
            <person name="Sudarsanam P."/>
            <person name="Ley R."/>
            <person name="Guruge J."/>
            <person name="Turnbaugh P.J."/>
            <person name="Mahowald M."/>
            <person name="Liep D."/>
            <person name="Gordon J."/>
        </authorList>
    </citation>
    <scope>NUCLEOTIDE SEQUENCE</scope>
    <source>
        <strain evidence="1">ATCC 8492</strain>
    </source>
</reference>
<dbReference type="EMBL" id="AAYH02000049">
    <property type="protein sequence ID" value="EDO52007.1"/>
    <property type="molecule type" value="Genomic_DNA"/>
</dbReference>
<keyword evidence="2" id="KW-1185">Reference proteome</keyword>
<proteinExistence type="predicted"/>
<dbReference type="AlphaFoldDB" id="A0ABC9N5N7"/>
<organism evidence="1 2">
    <name type="scientific">Bacteroides uniformis (strain ATCC 8492 / DSM 6597 / CCUG 4942 / CIP 103695 / JCM 5828 / KCTC 5204 / NCTC 13054 / VPI 0061)</name>
    <dbReference type="NCBI Taxonomy" id="411479"/>
    <lineage>
        <taxon>Bacteria</taxon>
        <taxon>Pseudomonadati</taxon>
        <taxon>Bacteroidota</taxon>
        <taxon>Bacteroidia</taxon>
        <taxon>Bacteroidales</taxon>
        <taxon>Bacteroidaceae</taxon>
        <taxon>Bacteroides</taxon>
    </lineage>
</organism>
<comment type="caution">
    <text evidence="1">The sequence shown here is derived from an EMBL/GenBank/DDBJ whole genome shotgun (WGS) entry which is preliminary data.</text>
</comment>
<reference evidence="1" key="1">
    <citation type="submission" date="2007-06" db="EMBL/GenBank/DDBJ databases">
        <authorList>
            <person name="Fulton L."/>
            <person name="Clifton S."/>
            <person name="Fulton B."/>
            <person name="Xu J."/>
            <person name="Minx P."/>
            <person name="Pepin K.H."/>
            <person name="Johnson M."/>
            <person name="Thiruvilangam P."/>
            <person name="Bhonagiri V."/>
            <person name="Nash W.E."/>
            <person name="Mardis E.R."/>
            <person name="Wilson R.K."/>
        </authorList>
    </citation>
    <scope>NUCLEOTIDE SEQUENCE [LARGE SCALE GENOMIC DNA]</scope>
    <source>
        <strain evidence="1">ATCC 8492</strain>
    </source>
</reference>
<evidence type="ECO:0000313" key="1">
    <source>
        <dbReference type="EMBL" id="EDO52007.1"/>
    </source>
</evidence>
<name>A0ABC9N5N7_BACUC</name>
<evidence type="ECO:0000313" key="2">
    <source>
        <dbReference type="Proteomes" id="UP000004110"/>
    </source>
</evidence>
<protein>
    <submittedName>
        <fullName evidence="1">Uncharacterized protein</fullName>
    </submittedName>
</protein>
<dbReference type="Proteomes" id="UP000004110">
    <property type="component" value="Unassembled WGS sequence"/>
</dbReference>
<sequence>MPHQHPFFYKPIQIDNSLLITTSCQPCILGAIDAGILLQILIQQLPALLHAQRLIGRRSRHRCRLRTTLQLHLTFQILIELPAQTEIQPAQSDGGSTKLFLVRRLAGTTQRGGEVTQFAQLHRPAIGKAVAQLIHKACHRSFQQAAAETGEKMYTLYKFLAVDGALGDKAGIKGLLLAGLADVGFLEKGRNTHSYIFCF</sequence>
<gene>
    <name evidence="1" type="ORF">BACUNI_04561</name>
</gene>
<accession>A0ABC9N5N7</accession>